<sequence>MAAASLLRCLALVAFVASCCVARTPLMHRGRPRGRFGMLGEPRSQLRLALKEPKELWITQPRCHFNPAATEGFWKQRYFVSDEFYRPGGPVFLLFGGEGTASAKWLTAPTHIMLLAKKYGALVFQLEHRYYGLSWPTPDMTVANLEYLTSEQALADGAFFRDAMVEKYSLGPDSKWVVFGGSYSGSLAAWFKLKYPHLAVGAVASSAPLYAVIDFKDYLRVVRDSLATTGPECNKQIEQAVDHLTFLAASPDNWPAIKDMFKLCTYFNGFNANNMANLFQSLAGNFEGIVQYNKDAREFEGGDNTVTIDTLCDAMTDPNDDRTPLERFALVNEILLNATKQECLDYDYDAFINSLREIQFNSTEGAGGRQWTYQTCVEFGYYQSSDLKDQPFGSLFPVEFFVKQCKDIFGARFDDALLASAVRRTNTFYGGFRPAVHNVTFPNGSIDPWHALGVTKDLAEDVTAIYINGTAHCADMYPPSEHDVPELTRAREQIEYLVGKWVGATS</sequence>
<comment type="similarity">
    <text evidence="1">Belongs to the peptidase S28 family.</text>
</comment>
<proteinExistence type="inferred from homology"/>
<dbReference type="PANTHER" id="PTHR11010:SF117">
    <property type="entry name" value="SERINE PROTEASE 16"/>
    <property type="match status" value="1"/>
</dbReference>
<dbReference type="PANTHER" id="PTHR11010">
    <property type="entry name" value="PROTEASE S28 PRO-X CARBOXYPEPTIDASE-RELATED"/>
    <property type="match status" value="1"/>
</dbReference>
<dbReference type="RefSeq" id="XP_037268315.1">
    <property type="nucleotide sequence ID" value="XM_037412418.1"/>
</dbReference>
<dbReference type="FunFam" id="1.20.120.980:FF:000003">
    <property type="entry name" value="Serine protease 16"/>
    <property type="match status" value="1"/>
</dbReference>
<keyword evidence="3 6" id="KW-0732">Signal</keyword>
<dbReference type="OMA" id="HYAEHFG"/>
<dbReference type="AlphaFoldDB" id="A0A6M2CHZ8"/>
<evidence type="ECO:0000256" key="2">
    <source>
        <dbReference type="ARBA" id="ARBA00022670"/>
    </source>
</evidence>
<dbReference type="GO" id="GO:0008239">
    <property type="term" value="F:dipeptidyl-peptidase activity"/>
    <property type="evidence" value="ECO:0007669"/>
    <property type="project" value="TreeGrafter"/>
</dbReference>
<dbReference type="InterPro" id="IPR029058">
    <property type="entry name" value="AB_hydrolase_fold"/>
</dbReference>
<dbReference type="InterPro" id="IPR042269">
    <property type="entry name" value="Ser_carbopepase_S28_SKS"/>
</dbReference>
<dbReference type="Gene3D" id="1.20.120.980">
    <property type="entry name" value="Serine carboxypeptidase S28, SKS domain"/>
    <property type="match status" value="1"/>
</dbReference>
<dbReference type="Gene3D" id="3.40.50.1820">
    <property type="entry name" value="alpha/beta hydrolase"/>
    <property type="match status" value="1"/>
</dbReference>
<evidence type="ECO:0000256" key="5">
    <source>
        <dbReference type="ARBA" id="ARBA00023180"/>
    </source>
</evidence>
<accession>A0A6M2CHZ8</accession>
<dbReference type="GO" id="GO:0070008">
    <property type="term" value="F:serine-type exopeptidase activity"/>
    <property type="evidence" value="ECO:0007669"/>
    <property type="project" value="InterPro"/>
</dbReference>
<keyword evidence="2 7" id="KW-0645">Protease</keyword>
<dbReference type="VEuPathDB" id="VectorBase:LOC119159604"/>
<dbReference type="EMBL" id="GHWJ01000265">
    <property type="protein sequence ID" value="NOV33002.1"/>
    <property type="molecule type" value="Transcribed_RNA"/>
</dbReference>
<feature type="chain" id="PRO_5026864098" evidence="6">
    <location>
        <begin position="23"/>
        <end position="506"/>
    </location>
</feature>
<dbReference type="SUPFAM" id="SSF53474">
    <property type="entry name" value="alpha/beta-Hydrolases"/>
    <property type="match status" value="1"/>
</dbReference>
<dbReference type="OrthoDB" id="1735038at2759"/>
<dbReference type="InterPro" id="IPR008758">
    <property type="entry name" value="Peptidase_S28"/>
</dbReference>
<keyword evidence="5" id="KW-0325">Glycoprotein</keyword>
<evidence type="ECO:0000256" key="6">
    <source>
        <dbReference type="SAM" id="SignalP"/>
    </source>
</evidence>
<dbReference type="GO" id="GO:0006508">
    <property type="term" value="P:proteolysis"/>
    <property type="evidence" value="ECO:0007669"/>
    <property type="project" value="UniProtKB-KW"/>
</dbReference>
<dbReference type="KEGG" id="rmp:119159604"/>
<keyword evidence="4" id="KW-0378">Hydrolase</keyword>
<evidence type="ECO:0000256" key="4">
    <source>
        <dbReference type="ARBA" id="ARBA00022801"/>
    </source>
</evidence>
<name>A0A6M2CHZ8_RHIMP</name>
<protein>
    <submittedName>
        <fullName evidence="7">Putative thymus-specific serine protease</fullName>
    </submittedName>
</protein>
<organism evidence="7">
    <name type="scientific">Rhipicephalus microplus</name>
    <name type="common">Cattle tick</name>
    <name type="synonym">Boophilus microplus</name>
    <dbReference type="NCBI Taxonomy" id="6941"/>
    <lineage>
        <taxon>Eukaryota</taxon>
        <taxon>Metazoa</taxon>
        <taxon>Ecdysozoa</taxon>
        <taxon>Arthropoda</taxon>
        <taxon>Chelicerata</taxon>
        <taxon>Arachnida</taxon>
        <taxon>Acari</taxon>
        <taxon>Parasitiformes</taxon>
        <taxon>Ixodida</taxon>
        <taxon>Ixodoidea</taxon>
        <taxon>Ixodidae</taxon>
        <taxon>Rhipicephalinae</taxon>
        <taxon>Rhipicephalus</taxon>
        <taxon>Boophilus</taxon>
    </lineage>
</organism>
<reference evidence="7" key="1">
    <citation type="submission" date="2019-09" db="EMBL/GenBank/DDBJ databases">
        <title>Organ-specific transcriptomic study of the physiology of the cattle tick, Rhipicephalus microplus.</title>
        <authorList>
            <person name="Tirloni L."/>
            <person name="Braz G."/>
            <person name="Gandara A.C.P."/>
            <person name="Sabadin G.A."/>
            <person name="da Silva R.M."/>
            <person name="Guizzo M.G."/>
            <person name="Machado J.A."/>
            <person name="Costa E.P."/>
            <person name="Gomes H.F."/>
            <person name="Moraes J."/>
            <person name="Mota M.B.S."/>
            <person name="Mesquita R.D."/>
            <person name="Alvarenga P.H."/>
            <person name="Alves F."/>
            <person name="Seixas A."/>
            <person name="da Fonseca R.N."/>
            <person name="Fogaca A."/>
            <person name="Logullo C."/>
            <person name="Tanaka A."/>
            <person name="Daffre S."/>
            <person name="Termignoni C."/>
            <person name="Vaz I.S.Jr."/>
            <person name="Oliveira P.L."/>
            <person name="Ribeiro J.M."/>
        </authorList>
    </citation>
    <scope>NUCLEOTIDE SEQUENCE</scope>
    <source>
        <strain evidence="7">Porto Alegre</strain>
    </source>
</reference>
<evidence type="ECO:0000256" key="1">
    <source>
        <dbReference type="ARBA" id="ARBA00011079"/>
    </source>
</evidence>
<feature type="signal peptide" evidence="6">
    <location>
        <begin position="1"/>
        <end position="22"/>
    </location>
</feature>
<evidence type="ECO:0000313" key="7">
    <source>
        <dbReference type="EMBL" id="NOV33002.1"/>
    </source>
</evidence>
<dbReference type="Pfam" id="PF05577">
    <property type="entry name" value="Peptidase_S28"/>
    <property type="match status" value="1"/>
</dbReference>
<evidence type="ECO:0000256" key="3">
    <source>
        <dbReference type="ARBA" id="ARBA00022729"/>
    </source>
</evidence>